<feature type="compositionally biased region" description="Basic residues" evidence="1">
    <location>
        <begin position="76"/>
        <end position="89"/>
    </location>
</feature>
<gene>
    <name evidence="2" type="ORF">L203_105878</name>
</gene>
<evidence type="ECO:0000256" key="1">
    <source>
        <dbReference type="SAM" id="MobiDB-lite"/>
    </source>
</evidence>
<dbReference type="RefSeq" id="XP_066071337.1">
    <property type="nucleotide sequence ID" value="XM_066215240.1"/>
</dbReference>
<reference evidence="2" key="3">
    <citation type="submission" date="2024-01" db="EMBL/GenBank/DDBJ databases">
        <authorList>
            <person name="Coelho M.A."/>
            <person name="David-Palma M."/>
            <person name="Shea T."/>
            <person name="Sun S."/>
            <person name="Cuomo C.A."/>
            <person name="Heitman J."/>
        </authorList>
    </citation>
    <scope>NUCLEOTIDE SEQUENCE</scope>
    <source>
        <strain evidence="2">CBS 7841</strain>
    </source>
</reference>
<sequence length="216" mass="23555">MEGCTPPALSARRTTLRRASASQLCLTGGELERIVADGRDRLGTLLSTERSSIDASRPRAGGWWLGVLWFIMSPKDKHRSGKSPKKRDKKKDEESSKGESKASAKESSVKSSNKSMGSLWLRHVFAQPEDLRHLRGKLGLGESSSQKTFLPPTFSARGKTSTSTVYRKQRATRRSVDSGLSSTVFTTQGDPDSEIETELGESVRPPETTQDGEGGS</sequence>
<proteinExistence type="predicted"/>
<dbReference type="EMBL" id="CP143790">
    <property type="protein sequence ID" value="WVN90637.1"/>
    <property type="molecule type" value="Genomic_DNA"/>
</dbReference>
<dbReference type="AlphaFoldDB" id="A0AAJ8JY57"/>
<organism evidence="2 3">
    <name type="scientific">Cryptococcus depauperatus CBS 7841</name>
    <dbReference type="NCBI Taxonomy" id="1295531"/>
    <lineage>
        <taxon>Eukaryota</taxon>
        <taxon>Fungi</taxon>
        <taxon>Dikarya</taxon>
        <taxon>Basidiomycota</taxon>
        <taxon>Agaricomycotina</taxon>
        <taxon>Tremellomycetes</taxon>
        <taxon>Tremellales</taxon>
        <taxon>Cryptococcaceae</taxon>
        <taxon>Cryptococcus</taxon>
    </lineage>
</organism>
<evidence type="ECO:0000313" key="3">
    <source>
        <dbReference type="Proteomes" id="UP000094043"/>
    </source>
</evidence>
<feature type="compositionally biased region" description="Basic and acidic residues" evidence="1">
    <location>
        <begin position="90"/>
        <end position="108"/>
    </location>
</feature>
<feature type="compositionally biased region" description="Polar residues" evidence="1">
    <location>
        <begin position="178"/>
        <end position="190"/>
    </location>
</feature>
<dbReference type="Proteomes" id="UP000094043">
    <property type="component" value="Chromosome 7"/>
</dbReference>
<name>A0AAJ8JY57_9TREE</name>
<feature type="region of interest" description="Disordered" evidence="1">
    <location>
        <begin position="76"/>
        <end position="115"/>
    </location>
</feature>
<evidence type="ECO:0000313" key="2">
    <source>
        <dbReference type="EMBL" id="WVN90637.1"/>
    </source>
</evidence>
<reference evidence="2" key="1">
    <citation type="submission" date="2016-06" db="EMBL/GenBank/DDBJ databases">
        <authorList>
            <person name="Cuomo C."/>
            <person name="Litvintseva A."/>
            <person name="Heitman J."/>
            <person name="Chen Y."/>
            <person name="Sun S."/>
            <person name="Springer D."/>
            <person name="Dromer F."/>
            <person name="Young S."/>
            <person name="Zeng Q."/>
            <person name="Chapman S."/>
            <person name="Gujja S."/>
            <person name="Saif S."/>
            <person name="Birren B."/>
        </authorList>
    </citation>
    <scope>NUCLEOTIDE SEQUENCE</scope>
    <source>
        <strain evidence="2">CBS 7841</strain>
    </source>
</reference>
<dbReference type="KEGG" id="cdep:91090087"/>
<protein>
    <submittedName>
        <fullName evidence="2">Uncharacterized protein</fullName>
    </submittedName>
</protein>
<dbReference type="GeneID" id="91090087"/>
<feature type="compositionally biased region" description="Polar residues" evidence="1">
    <location>
        <begin position="207"/>
        <end position="216"/>
    </location>
</feature>
<accession>A0AAJ8JY57</accession>
<reference evidence="2" key="2">
    <citation type="journal article" date="2022" name="Elife">
        <title>Obligate sexual reproduction of a homothallic fungus closely related to the Cryptococcus pathogenic species complex.</title>
        <authorList>
            <person name="Passer A.R."/>
            <person name="Clancey S.A."/>
            <person name="Shea T."/>
            <person name="David-Palma M."/>
            <person name="Averette A.F."/>
            <person name="Boekhout T."/>
            <person name="Porcel B.M."/>
            <person name="Nowrousian M."/>
            <person name="Cuomo C.A."/>
            <person name="Sun S."/>
            <person name="Heitman J."/>
            <person name="Coelho M.A."/>
        </authorList>
    </citation>
    <scope>NUCLEOTIDE SEQUENCE</scope>
    <source>
        <strain evidence="2">CBS 7841</strain>
    </source>
</reference>
<feature type="region of interest" description="Disordered" evidence="1">
    <location>
        <begin position="136"/>
        <end position="216"/>
    </location>
</feature>
<keyword evidence="3" id="KW-1185">Reference proteome</keyword>